<feature type="binding site" evidence="2">
    <location>
        <position position="277"/>
    </location>
    <ligand>
        <name>Zn(2+)</name>
        <dbReference type="ChEBI" id="CHEBI:29105"/>
        <note>catalytic</note>
    </ligand>
</feature>
<dbReference type="GO" id="GO:0005886">
    <property type="term" value="C:plasma membrane"/>
    <property type="evidence" value="ECO:0007669"/>
    <property type="project" value="TreeGrafter"/>
</dbReference>
<dbReference type="PROSITE" id="PS50215">
    <property type="entry name" value="ADAM_MEPRO"/>
    <property type="match status" value="1"/>
</dbReference>
<dbReference type="GO" id="GO:0006509">
    <property type="term" value="P:membrane protein ectodomain proteolysis"/>
    <property type="evidence" value="ECO:0007669"/>
    <property type="project" value="TreeGrafter"/>
</dbReference>
<dbReference type="GO" id="GO:0007219">
    <property type="term" value="P:Notch signaling pathway"/>
    <property type="evidence" value="ECO:0007669"/>
    <property type="project" value="TreeGrafter"/>
</dbReference>
<dbReference type="SMART" id="SM00050">
    <property type="entry name" value="DISIN"/>
    <property type="match status" value="1"/>
</dbReference>
<dbReference type="GO" id="GO:0004222">
    <property type="term" value="F:metalloendopeptidase activity"/>
    <property type="evidence" value="ECO:0007669"/>
    <property type="project" value="InterPro"/>
</dbReference>
<keyword evidence="2" id="KW-0479">Metal-binding</keyword>
<feature type="binding site" evidence="2">
    <location>
        <position position="287"/>
    </location>
    <ligand>
        <name>Zn(2+)</name>
        <dbReference type="ChEBI" id="CHEBI:29105"/>
        <note>catalytic</note>
    </ligand>
</feature>
<dbReference type="InterPro" id="IPR024079">
    <property type="entry name" value="MetalloPept_cat_dom_sf"/>
</dbReference>
<dbReference type="InterPro" id="IPR001762">
    <property type="entry name" value="Disintegrin_dom"/>
</dbReference>
<dbReference type="PANTHER" id="PTHR45702">
    <property type="entry name" value="ADAM10/ADAM17 METALLOPEPTIDASE FAMILY MEMBER"/>
    <property type="match status" value="1"/>
</dbReference>
<name>A0AAD4N499_9BILA</name>
<evidence type="ECO:0000259" key="4">
    <source>
        <dbReference type="PROSITE" id="PS50214"/>
    </source>
</evidence>
<feature type="binding site" evidence="2">
    <location>
        <position position="281"/>
    </location>
    <ligand>
        <name>Zn(2+)</name>
        <dbReference type="ChEBI" id="CHEBI:29105"/>
        <note>catalytic</note>
    </ligand>
</feature>
<keyword evidence="3" id="KW-1133">Transmembrane helix</keyword>
<dbReference type="Pfam" id="PF00200">
    <property type="entry name" value="Disintegrin"/>
    <property type="match status" value="1"/>
</dbReference>
<accession>A0AAD4N499</accession>
<dbReference type="FunFam" id="4.10.70.10:FF:000003">
    <property type="entry name" value="Disintegrin and metalloproteinase domain-containing protein 17"/>
    <property type="match status" value="1"/>
</dbReference>
<dbReference type="PANTHER" id="PTHR45702:SF6">
    <property type="entry name" value="DISINTEGRIN AND METALLOPROTEINASE DOMAIN-CONTAINING PROTEIN 17"/>
    <property type="match status" value="1"/>
</dbReference>
<keyword evidence="1" id="KW-1015">Disulfide bond</keyword>
<feature type="domain" description="Peptidase M12B" evidence="5">
    <location>
        <begin position="108"/>
        <end position="349"/>
    </location>
</feature>
<dbReference type="Gene3D" id="4.10.70.10">
    <property type="entry name" value="Disintegrin domain"/>
    <property type="match status" value="1"/>
</dbReference>
<dbReference type="InterPro" id="IPR032029">
    <property type="entry name" value="ADAM17_MPD"/>
</dbReference>
<evidence type="ECO:0000259" key="5">
    <source>
        <dbReference type="PROSITE" id="PS50215"/>
    </source>
</evidence>
<keyword evidence="2" id="KW-0862">Zinc</keyword>
<dbReference type="Pfam" id="PF16698">
    <property type="entry name" value="ADAM17_MPD"/>
    <property type="match status" value="1"/>
</dbReference>
<dbReference type="Gene3D" id="4.10.70.30">
    <property type="match status" value="1"/>
</dbReference>
<gene>
    <name evidence="6" type="ORF">DdX_07260</name>
</gene>
<organism evidence="6 7">
    <name type="scientific">Ditylenchus destructor</name>
    <dbReference type="NCBI Taxonomy" id="166010"/>
    <lineage>
        <taxon>Eukaryota</taxon>
        <taxon>Metazoa</taxon>
        <taxon>Ecdysozoa</taxon>
        <taxon>Nematoda</taxon>
        <taxon>Chromadorea</taxon>
        <taxon>Rhabditida</taxon>
        <taxon>Tylenchina</taxon>
        <taxon>Tylenchomorpha</taxon>
        <taxon>Sphaerularioidea</taxon>
        <taxon>Anguinidae</taxon>
        <taxon>Anguininae</taxon>
        <taxon>Ditylenchus</taxon>
    </lineage>
</organism>
<protein>
    <submittedName>
        <fullName evidence="6">Metallo-peptidase family m12 domain-containing protein</fullName>
    </submittedName>
</protein>
<dbReference type="InterPro" id="IPR001590">
    <property type="entry name" value="Peptidase_M12B"/>
</dbReference>
<evidence type="ECO:0000313" key="7">
    <source>
        <dbReference type="Proteomes" id="UP001201812"/>
    </source>
</evidence>
<keyword evidence="3" id="KW-0812">Transmembrane</keyword>
<keyword evidence="3" id="KW-0472">Membrane</keyword>
<feature type="transmembrane region" description="Helical" evidence="3">
    <location>
        <begin position="547"/>
        <end position="569"/>
    </location>
</feature>
<evidence type="ECO:0000256" key="2">
    <source>
        <dbReference type="PROSITE-ProRule" id="PRU00276"/>
    </source>
</evidence>
<dbReference type="Gene3D" id="3.40.390.10">
    <property type="entry name" value="Collagenase (Catalytic Domain)"/>
    <property type="match status" value="1"/>
</dbReference>
<dbReference type="InterPro" id="IPR051489">
    <property type="entry name" value="ADAM_Metalloproteinase"/>
</dbReference>
<dbReference type="InterPro" id="IPR036436">
    <property type="entry name" value="Disintegrin_dom_sf"/>
</dbReference>
<feature type="domain" description="Disintegrin" evidence="4">
    <location>
        <begin position="350"/>
        <end position="442"/>
    </location>
</feature>
<sequence>MSKHPVTLGNFLKDSTGLHVVIELKDESAVEGTLSSCEVLHKLLRCRMHNCTLWILLFITVGIICDEQHSIAIEEAVESSFAGLTFGTNSYFSKFMRKRSASEPIRKNRCELKLVADYEFFRAIGNNNYANAARYLINMIERVNSIYTQIDWGIDVNGYRLVNLGFSIKEIKIYDRPSTSPRHFNALASTQDSFSPMELLKSFSAEEGTNSTCLTFLVSAKVFDHGILGLANIGQAGERGICATKPIENVFSNTAIMSVRRKSELMITRVVDLVAAHELGHAWGTLHDDPNDSECNPPNSQDGQNGRYMMHESVNSGYDKNNYFFSPCSIRSIHKALYEIADKCFVEEQAALCGNGILEDGEECDFGGQLAAEKTSDRCCTNKCTLKHNAVCSPRHSECCAENCNFSPSHTLCQPTSPDTCKKSSYCTGNSSKCPEPKPIKDGIECADEGKCLTGECVSMCQILSKDLSPCICENLEESCQRCCRSAKTSLCQPVKPVRYLPEGSICIQGQCHSNVCEKKLTDEASLLSKFFNSFKDTPHHKVFADYFVFIIVFTSLLVWCPCAAYIVYRDQKQHLEVVTTSEEDIEIVEKIFPRRL</sequence>
<reference evidence="6" key="1">
    <citation type="submission" date="2022-01" db="EMBL/GenBank/DDBJ databases">
        <title>Genome Sequence Resource for Two Populations of Ditylenchus destructor, the Migratory Endoparasitic Phytonematode.</title>
        <authorList>
            <person name="Zhang H."/>
            <person name="Lin R."/>
            <person name="Xie B."/>
        </authorList>
    </citation>
    <scope>NUCLEOTIDE SEQUENCE</scope>
    <source>
        <strain evidence="6">BazhouSP</strain>
    </source>
</reference>
<comment type="caution">
    <text evidence="2">Lacks conserved residue(s) required for the propagation of feature annotation.</text>
</comment>
<dbReference type="GO" id="GO:0046872">
    <property type="term" value="F:metal ion binding"/>
    <property type="evidence" value="ECO:0007669"/>
    <property type="project" value="UniProtKB-KW"/>
</dbReference>
<evidence type="ECO:0000256" key="1">
    <source>
        <dbReference type="ARBA" id="ARBA00023157"/>
    </source>
</evidence>
<evidence type="ECO:0000256" key="3">
    <source>
        <dbReference type="SAM" id="Phobius"/>
    </source>
</evidence>
<feature type="active site" evidence="2">
    <location>
        <position position="278"/>
    </location>
</feature>
<dbReference type="EMBL" id="JAKKPZ010000010">
    <property type="protein sequence ID" value="KAI1716225.1"/>
    <property type="molecule type" value="Genomic_DNA"/>
</dbReference>
<dbReference type="SUPFAM" id="SSF57552">
    <property type="entry name" value="Blood coagulation inhibitor (disintegrin)"/>
    <property type="match status" value="1"/>
</dbReference>
<proteinExistence type="predicted"/>
<keyword evidence="7" id="KW-1185">Reference proteome</keyword>
<dbReference type="AlphaFoldDB" id="A0AAD4N499"/>
<dbReference type="Pfam" id="PF13574">
    <property type="entry name" value="Reprolysin_2"/>
    <property type="match status" value="1"/>
</dbReference>
<dbReference type="Proteomes" id="UP001201812">
    <property type="component" value="Unassembled WGS sequence"/>
</dbReference>
<dbReference type="PROSITE" id="PS50214">
    <property type="entry name" value="DISINTEGRIN_2"/>
    <property type="match status" value="1"/>
</dbReference>
<dbReference type="SUPFAM" id="SSF55486">
    <property type="entry name" value="Metalloproteases ('zincins'), catalytic domain"/>
    <property type="match status" value="1"/>
</dbReference>
<comment type="caution">
    <text evidence="6">The sequence shown here is derived from an EMBL/GenBank/DDBJ whole genome shotgun (WGS) entry which is preliminary data.</text>
</comment>
<evidence type="ECO:0000313" key="6">
    <source>
        <dbReference type="EMBL" id="KAI1716225.1"/>
    </source>
</evidence>